<accession>A0A916SUV5</accession>
<keyword evidence="2" id="KW-1185">Reference proteome</keyword>
<name>A0A916SUV5_9SPHN</name>
<evidence type="ECO:0000313" key="2">
    <source>
        <dbReference type="Proteomes" id="UP000623067"/>
    </source>
</evidence>
<dbReference type="Proteomes" id="UP000623067">
    <property type="component" value="Unassembled WGS sequence"/>
</dbReference>
<reference evidence="1" key="2">
    <citation type="submission" date="2020-09" db="EMBL/GenBank/DDBJ databases">
        <authorList>
            <person name="Sun Q."/>
            <person name="Zhou Y."/>
        </authorList>
    </citation>
    <scope>NUCLEOTIDE SEQUENCE</scope>
    <source>
        <strain evidence="1">CGMCC 1.15330</strain>
    </source>
</reference>
<comment type="caution">
    <text evidence="1">The sequence shown here is derived from an EMBL/GenBank/DDBJ whole genome shotgun (WGS) entry which is preliminary data.</text>
</comment>
<organism evidence="1 2">
    <name type="scientific">Sphingomonas metalli</name>
    <dbReference type="NCBI Taxonomy" id="1779358"/>
    <lineage>
        <taxon>Bacteria</taxon>
        <taxon>Pseudomonadati</taxon>
        <taxon>Pseudomonadota</taxon>
        <taxon>Alphaproteobacteria</taxon>
        <taxon>Sphingomonadales</taxon>
        <taxon>Sphingomonadaceae</taxon>
        <taxon>Sphingomonas</taxon>
    </lineage>
</organism>
<proteinExistence type="predicted"/>
<protein>
    <submittedName>
        <fullName evidence="1">Uncharacterized protein</fullName>
    </submittedName>
</protein>
<sequence>MLTWLLVTGILAAELQPGSGDLTAPDTRVIDIPRAQLRTQVAAGAPLGVQIFAQDYDPSDSGEYAMNFGTAIDANETIVDIEYIGVSAAAAALGIAIDTTADHIPIITGDGKHIQYWPLVDQAQWSALSFDAAGVIAQVKVRVRTSKGRRWERTALHQVRQL</sequence>
<dbReference type="AlphaFoldDB" id="A0A916SUV5"/>
<dbReference type="EMBL" id="BMIH01000001">
    <property type="protein sequence ID" value="GGB15074.1"/>
    <property type="molecule type" value="Genomic_DNA"/>
</dbReference>
<reference evidence="1" key="1">
    <citation type="journal article" date="2014" name="Int. J. Syst. Evol. Microbiol.">
        <title>Complete genome sequence of Corynebacterium casei LMG S-19264T (=DSM 44701T), isolated from a smear-ripened cheese.</title>
        <authorList>
            <consortium name="US DOE Joint Genome Institute (JGI-PGF)"/>
            <person name="Walter F."/>
            <person name="Albersmeier A."/>
            <person name="Kalinowski J."/>
            <person name="Ruckert C."/>
        </authorList>
    </citation>
    <scope>NUCLEOTIDE SEQUENCE</scope>
    <source>
        <strain evidence="1">CGMCC 1.15330</strain>
    </source>
</reference>
<gene>
    <name evidence="1" type="ORF">GCM10011380_00610</name>
</gene>
<dbReference type="RefSeq" id="WP_188656634.1">
    <property type="nucleotide sequence ID" value="NZ_BMIH01000001.1"/>
</dbReference>
<evidence type="ECO:0000313" key="1">
    <source>
        <dbReference type="EMBL" id="GGB15074.1"/>
    </source>
</evidence>